<keyword evidence="2" id="KW-0255">Endonuclease</keyword>
<organism evidence="2 3">
    <name type="scientific">Agrobacterium tumefaciens str. Kerr 14</name>
    <dbReference type="NCBI Taxonomy" id="1183424"/>
    <lineage>
        <taxon>Bacteria</taxon>
        <taxon>Pseudomonadati</taxon>
        <taxon>Pseudomonadota</taxon>
        <taxon>Alphaproteobacteria</taxon>
        <taxon>Hyphomicrobiales</taxon>
        <taxon>Rhizobiaceae</taxon>
        <taxon>Rhizobium/Agrobacterium group</taxon>
        <taxon>Agrobacterium</taxon>
        <taxon>Agrobacterium tumefaciens complex</taxon>
    </lineage>
</organism>
<name>A0A1S7SBA6_AGRTU</name>
<dbReference type="InterPro" id="IPR009933">
    <property type="entry name" value="VirD1"/>
</dbReference>
<keyword evidence="2" id="KW-0540">Nuclease</keyword>
<dbReference type="AlphaFoldDB" id="A0A1S7SBA6"/>
<protein>
    <submittedName>
        <fullName evidence="2">T-DNA border endonuclease virD1 (Modular protein)</fullName>
        <ecNumber evidence="2">3.1.-.-</ecNumber>
    </submittedName>
</protein>
<feature type="region of interest" description="Disordered" evidence="1">
    <location>
        <begin position="1"/>
        <end position="21"/>
    </location>
</feature>
<dbReference type="GO" id="GO:0004519">
    <property type="term" value="F:endonuclease activity"/>
    <property type="evidence" value="ECO:0007669"/>
    <property type="project" value="UniProtKB-KW"/>
</dbReference>
<evidence type="ECO:0000313" key="3">
    <source>
        <dbReference type="Proteomes" id="UP000191897"/>
    </source>
</evidence>
<gene>
    <name evidence="2" type="ORF">AGR4C_pa60014</name>
</gene>
<dbReference type="EC" id="3.1.-.-" evidence="2"/>
<dbReference type="GO" id="GO:0016787">
    <property type="term" value="F:hydrolase activity"/>
    <property type="evidence" value="ECO:0007669"/>
    <property type="project" value="UniProtKB-KW"/>
</dbReference>
<dbReference type="Proteomes" id="UP000191897">
    <property type="component" value="Unassembled WGS sequence"/>
</dbReference>
<reference evidence="2 3" key="1">
    <citation type="submission" date="2016-01" db="EMBL/GenBank/DDBJ databases">
        <authorList>
            <person name="Oliw E.H."/>
        </authorList>
    </citation>
    <scope>NUCLEOTIDE SEQUENCE [LARGE SCALE GENOMIC DNA]</scope>
    <source>
        <strain evidence="2 3">Kerr 14</strain>
    </source>
</reference>
<keyword evidence="2" id="KW-0378">Hydrolase</keyword>
<sequence length="166" mass="18583">MGGTGRNIQQHEDEAAMTPDQQHFLSDFFDGKDIEEPDPQKYKVISVRLREAEYAILARQAAAAGLSHNMALRIAARRIGGFLEIDNPMRSLLQDILREIGQLSRNMNGLKSACSATGKVDMTEFARQRTAFGREFARLDSCLSTILNISRCRRDGRLLLEEEPGS</sequence>
<dbReference type="Pfam" id="PF07328">
    <property type="entry name" value="VirD1"/>
    <property type="match status" value="1"/>
</dbReference>
<dbReference type="EMBL" id="FBWC01000037">
    <property type="protein sequence ID" value="CUX65761.1"/>
    <property type="molecule type" value="Genomic_DNA"/>
</dbReference>
<proteinExistence type="predicted"/>
<evidence type="ECO:0000256" key="1">
    <source>
        <dbReference type="SAM" id="MobiDB-lite"/>
    </source>
</evidence>
<accession>A0A1S7SBA6</accession>
<evidence type="ECO:0000313" key="2">
    <source>
        <dbReference type="EMBL" id="CUX65761.1"/>
    </source>
</evidence>